<evidence type="ECO:0000313" key="6">
    <source>
        <dbReference type="EMBL" id="KAF7723308.1"/>
    </source>
</evidence>
<proteinExistence type="inferred from homology"/>
<comment type="similarity">
    <text evidence="2">Belongs to the MAK10 family.</text>
</comment>
<comment type="caution">
    <text evidence="6">The sequence shown here is derived from an EMBL/GenBank/DDBJ whole genome shotgun (WGS) entry which is preliminary data.</text>
</comment>
<dbReference type="EMBL" id="JABAYA010000156">
    <property type="protein sequence ID" value="KAF7723308.1"/>
    <property type="molecule type" value="Genomic_DNA"/>
</dbReference>
<name>A0A8H7BL23_9FUNG</name>
<dbReference type="InterPro" id="IPR007244">
    <property type="entry name" value="Naa35_N"/>
</dbReference>
<evidence type="ECO:0000259" key="4">
    <source>
        <dbReference type="Pfam" id="PF04112"/>
    </source>
</evidence>
<dbReference type="AlphaFoldDB" id="A0A8H7BL23"/>
<dbReference type="PANTHER" id="PTHR21373">
    <property type="entry name" value="GLUCOSE REPRESSIBLE PROTEIN MAK10"/>
    <property type="match status" value="1"/>
</dbReference>
<evidence type="ECO:0000259" key="5">
    <source>
        <dbReference type="Pfam" id="PF25789"/>
    </source>
</evidence>
<feature type="domain" description="NAA35-like TPR repeats" evidence="5">
    <location>
        <begin position="429"/>
        <end position="664"/>
    </location>
</feature>
<dbReference type="PANTHER" id="PTHR21373:SF0">
    <property type="entry name" value="N-ALPHA-ACETYLTRANSFERASE 35, NATC AUXILIARY SUBUNIT"/>
    <property type="match status" value="1"/>
</dbReference>
<dbReference type="Pfam" id="PF04112">
    <property type="entry name" value="Mak10"/>
    <property type="match status" value="1"/>
</dbReference>
<comment type="subcellular location">
    <subcellularLocation>
        <location evidence="1">Cytoplasm</location>
    </subcellularLocation>
</comment>
<dbReference type="Pfam" id="PF25789">
    <property type="entry name" value="TPR_NAA35"/>
    <property type="match status" value="2"/>
</dbReference>
<sequence length="668" mass="76180">MSDIRKAISELNIGVSNETLSFDNLFQPPWKDITAFLDEATQDFEVGQLVHLKSFSLMDAMSAIEIMDPKMDTGMVIEKDKKPFDVEKALEPTQLLWIMDRLLSCEVLIGSLLDFTYSAQIPDDMDIRTLLVADRPSVSSNVEEAMQVVLRAYILAAVKCCQYVWTEMKSGNVFEEEDFTTNLFGLSLNEKYPDVTVLNDIDAAIISVKGLIQQSTVAVDLKPILRRLQLRRCYLLVLIYMSQAQCSHFAKAEEQLEEIIGLLTADGIIQSTIDKGIEVEGAFDPSINRKFTSQAPPRPITLHSDKESYDEFLLIIKRLQSICGAIKFSSVRCLMNFFNSFASARPYADAFSRSKLNTIFYHDSYVFGTRSAPRIVARSIEELVKPPPWWLDPELPIPNQSSQHYDLAQQARQALSEFLERASFGISSQPYYLSSWAYHLKLSMMETILELGFELDLYSAHEHVMIYWYLQYVLDNHRYLLDRIASHAFISQSEQKMKTRAGRDPVADIRTLLWINEAKQSLSAGIYKLLIVLQSLKRLTIRPVLFDDEATRFRHRFKPFAALASPPFPSYELFVKTTTTDAAAFDLHKASKDFSIAKDKLESILNADVADLQTDMCTEAFRKDILGMIKTSIANNVAIMRLSNADKAMSTKFEFRYHSWWPVIETLN</sequence>
<dbReference type="OrthoDB" id="269405at2759"/>
<feature type="domain" description="NAA35-like N-terminal" evidence="4">
    <location>
        <begin position="47"/>
        <end position="196"/>
    </location>
</feature>
<dbReference type="InterPro" id="IPR057983">
    <property type="entry name" value="NAA35-like_N"/>
</dbReference>
<reference evidence="6" key="1">
    <citation type="submission" date="2020-01" db="EMBL/GenBank/DDBJ databases">
        <title>Genome Sequencing of Three Apophysomyces-Like Fungal Strains Confirms a Novel Fungal Genus in the Mucoromycota with divergent Burkholderia-like Endosymbiotic Bacteria.</title>
        <authorList>
            <person name="Stajich J.E."/>
            <person name="Macias A.M."/>
            <person name="Carter-House D."/>
            <person name="Lovett B."/>
            <person name="Kasson L.R."/>
            <person name="Berry K."/>
            <person name="Grigoriev I."/>
            <person name="Chang Y."/>
            <person name="Spatafora J."/>
            <person name="Kasson M.T."/>
        </authorList>
    </citation>
    <scope>NUCLEOTIDE SEQUENCE</scope>
    <source>
        <strain evidence="6">NRRL A-21654</strain>
    </source>
</reference>
<dbReference type="GO" id="GO:0031417">
    <property type="term" value="C:NatC complex"/>
    <property type="evidence" value="ECO:0007669"/>
    <property type="project" value="InterPro"/>
</dbReference>
<protein>
    <submittedName>
        <fullName evidence="6">Uncharacterized protein</fullName>
    </submittedName>
</protein>
<organism evidence="6 7">
    <name type="scientific">Apophysomyces ossiformis</name>
    <dbReference type="NCBI Taxonomy" id="679940"/>
    <lineage>
        <taxon>Eukaryota</taxon>
        <taxon>Fungi</taxon>
        <taxon>Fungi incertae sedis</taxon>
        <taxon>Mucoromycota</taxon>
        <taxon>Mucoromycotina</taxon>
        <taxon>Mucoromycetes</taxon>
        <taxon>Mucorales</taxon>
        <taxon>Mucorineae</taxon>
        <taxon>Mucoraceae</taxon>
        <taxon>Apophysomyces</taxon>
    </lineage>
</organism>
<keyword evidence="7" id="KW-1185">Reference proteome</keyword>
<evidence type="ECO:0000256" key="2">
    <source>
        <dbReference type="ARBA" id="ARBA00006289"/>
    </source>
</evidence>
<dbReference type="Proteomes" id="UP000605846">
    <property type="component" value="Unassembled WGS sequence"/>
</dbReference>
<evidence type="ECO:0000256" key="3">
    <source>
        <dbReference type="ARBA" id="ARBA00022490"/>
    </source>
</evidence>
<gene>
    <name evidence="6" type="ORF">EC973_002105</name>
</gene>
<feature type="domain" description="NAA35-like TPR repeats" evidence="5">
    <location>
        <begin position="322"/>
        <end position="419"/>
    </location>
</feature>
<dbReference type="InterPro" id="IPR057982">
    <property type="entry name" value="TPR_NAA35"/>
</dbReference>
<keyword evidence="3" id="KW-0963">Cytoplasm</keyword>
<evidence type="ECO:0000313" key="7">
    <source>
        <dbReference type="Proteomes" id="UP000605846"/>
    </source>
</evidence>
<accession>A0A8H7BL23</accession>
<evidence type="ECO:0000256" key="1">
    <source>
        <dbReference type="ARBA" id="ARBA00004496"/>
    </source>
</evidence>